<sequence>MVLRFYQRQVCSSKELIYWSEGERSYSGIGKDSVSGRGCVCFSCYGGGCTEEVKVKPGLTTYFQEKDLQHLGKTVTLQFLKPTDNNATLLPRKVVKSIPFSSNKLPEILIYFGVKPMSAVAEIMKSTIEECEAPAIKGEDKYCATSLESLIDFTVSKLGKYIQVYATEAENNNENKQEYGIEITGVQSIGDSSVVCHKESYVYGVFYCHKFNNTRAYMVPLVGADGVAKVKALVVCHTDTTSWNPKHLAFQVLKIKPGNTIAVCHFLATAGLLWVPM</sequence>
<protein>
    <submittedName>
        <fullName evidence="2">Putative BURP domain-containing protein</fullName>
    </submittedName>
</protein>
<dbReference type="PANTHER" id="PTHR31236">
    <property type="entry name" value="BURP DOMAIN PROTEIN USPL1-LIKE"/>
    <property type="match status" value="1"/>
</dbReference>
<comment type="caution">
    <text evidence="2">The sequence shown here is derived from an EMBL/GenBank/DDBJ whole genome shotgun (WGS) entry which is preliminary data.</text>
</comment>
<dbReference type="OMA" id="VFLCHRT"/>
<proteinExistence type="predicted"/>
<dbReference type="Proteomes" id="UP000238479">
    <property type="component" value="Chromosome 1"/>
</dbReference>
<dbReference type="SMART" id="SM01045">
    <property type="entry name" value="BURP"/>
    <property type="match status" value="1"/>
</dbReference>
<dbReference type="EMBL" id="PDCK01000039">
    <property type="protein sequence ID" value="PRQ58155.1"/>
    <property type="molecule type" value="Genomic_DNA"/>
</dbReference>
<accession>A0A2P6SHI7</accession>
<dbReference type="STRING" id="74649.A0A2P6SHI7"/>
<dbReference type="PANTHER" id="PTHR31236:SF2">
    <property type="entry name" value="BURP DOMAIN PROTEIN RD22"/>
    <property type="match status" value="1"/>
</dbReference>
<evidence type="ECO:0000259" key="1">
    <source>
        <dbReference type="PROSITE" id="PS51277"/>
    </source>
</evidence>
<dbReference type="PROSITE" id="PS51277">
    <property type="entry name" value="BURP"/>
    <property type="match status" value="1"/>
</dbReference>
<dbReference type="AlphaFoldDB" id="A0A2P6SHI7"/>
<feature type="domain" description="BURP" evidence="1">
    <location>
        <begin position="62"/>
        <end position="277"/>
    </location>
</feature>
<dbReference type="Pfam" id="PF03181">
    <property type="entry name" value="BURP"/>
    <property type="match status" value="1"/>
</dbReference>
<gene>
    <name evidence="2" type="ORF">RchiOBHm_Chr1g0356161</name>
</gene>
<name>A0A2P6SHI7_ROSCH</name>
<organism evidence="2 3">
    <name type="scientific">Rosa chinensis</name>
    <name type="common">China rose</name>
    <dbReference type="NCBI Taxonomy" id="74649"/>
    <lineage>
        <taxon>Eukaryota</taxon>
        <taxon>Viridiplantae</taxon>
        <taxon>Streptophyta</taxon>
        <taxon>Embryophyta</taxon>
        <taxon>Tracheophyta</taxon>
        <taxon>Spermatophyta</taxon>
        <taxon>Magnoliopsida</taxon>
        <taxon>eudicotyledons</taxon>
        <taxon>Gunneridae</taxon>
        <taxon>Pentapetalae</taxon>
        <taxon>rosids</taxon>
        <taxon>fabids</taxon>
        <taxon>Rosales</taxon>
        <taxon>Rosaceae</taxon>
        <taxon>Rosoideae</taxon>
        <taxon>Rosoideae incertae sedis</taxon>
        <taxon>Rosa</taxon>
    </lineage>
</organism>
<dbReference type="InterPro" id="IPR004873">
    <property type="entry name" value="BURP_dom"/>
</dbReference>
<evidence type="ECO:0000313" key="3">
    <source>
        <dbReference type="Proteomes" id="UP000238479"/>
    </source>
</evidence>
<reference evidence="2 3" key="1">
    <citation type="journal article" date="2018" name="Nat. Genet.">
        <title>The Rosa genome provides new insights in the design of modern roses.</title>
        <authorList>
            <person name="Bendahmane M."/>
        </authorList>
    </citation>
    <scope>NUCLEOTIDE SEQUENCE [LARGE SCALE GENOMIC DNA]</scope>
    <source>
        <strain evidence="3">cv. Old Blush</strain>
    </source>
</reference>
<dbReference type="InterPro" id="IPR044816">
    <property type="entry name" value="BURP"/>
</dbReference>
<keyword evidence="3" id="KW-1185">Reference proteome</keyword>
<dbReference type="Gramene" id="PRQ58155">
    <property type="protein sequence ID" value="PRQ58155"/>
    <property type="gene ID" value="RchiOBHm_Chr1g0356161"/>
</dbReference>
<evidence type="ECO:0000313" key="2">
    <source>
        <dbReference type="EMBL" id="PRQ58155.1"/>
    </source>
</evidence>